<dbReference type="Gene3D" id="3.40.50.720">
    <property type="entry name" value="NAD(P)-binding Rossmann-like Domain"/>
    <property type="match status" value="1"/>
</dbReference>
<gene>
    <name evidence="4" type="ORF">SAMN05216352_103260</name>
</gene>
<accession>A0A1G8G808</accession>
<proteinExistence type="inferred from homology"/>
<dbReference type="EMBL" id="FNDU01000003">
    <property type="protein sequence ID" value="SDH90396.1"/>
    <property type="molecule type" value="Genomic_DNA"/>
</dbReference>
<evidence type="ECO:0000313" key="4">
    <source>
        <dbReference type="EMBL" id="SDH90396.1"/>
    </source>
</evidence>
<dbReference type="OrthoDB" id="9793345at2"/>
<dbReference type="SUPFAM" id="SSF51735">
    <property type="entry name" value="NAD(P)-binding Rossmann-fold domains"/>
    <property type="match status" value="1"/>
</dbReference>
<name>A0A1G8G808_9BACI</name>
<organism evidence="4 5">
    <name type="scientific">Alteribacillus bidgolensis</name>
    <dbReference type="NCBI Taxonomy" id="930129"/>
    <lineage>
        <taxon>Bacteria</taxon>
        <taxon>Bacillati</taxon>
        <taxon>Bacillota</taxon>
        <taxon>Bacilli</taxon>
        <taxon>Bacillales</taxon>
        <taxon>Bacillaceae</taxon>
        <taxon>Alteribacillus</taxon>
    </lineage>
</organism>
<dbReference type="Pfam" id="PF00106">
    <property type="entry name" value="adh_short"/>
    <property type="match status" value="1"/>
</dbReference>
<dbReference type="FunFam" id="3.40.50.720:FF:000047">
    <property type="entry name" value="NADP-dependent L-serine/L-allo-threonine dehydrogenase"/>
    <property type="match status" value="1"/>
</dbReference>
<evidence type="ECO:0000256" key="3">
    <source>
        <dbReference type="RuleBase" id="RU000363"/>
    </source>
</evidence>
<evidence type="ECO:0000256" key="1">
    <source>
        <dbReference type="ARBA" id="ARBA00006484"/>
    </source>
</evidence>
<dbReference type="Proteomes" id="UP000199017">
    <property type="component" value="Unassembled WGS sequence"/>
</dbReference>
<dbReference type="PROSITE" id="PS00061">
    <property type="entry name" value="ADH_SHORT"/>
    <property type="match status" value="1"/>
</dbReference>
<dbReference type="PRINTS" id="PR00080">
    <property type="entry name" value="SDRFAMILY"/>
</dbReference>
<dbReference type="InterPro" id="IPR020904">
    <property type="entry name" value="Sc_DH/Rdtase_CS"/>
</dbReference>
<evidence type="ECO:0000256" key="2">
    <source>
        <dbReference type="ARBA" id="ARBA00023002"/>
    </source>
</evidence>
<comment type="similarity">
    <text evidence="1 3">Belongs to the short-chain dehydrogenases/reductases (SDR) family.</text>
</comment>
<dbReference type="PANTHER" id="PTHR44196:SF1">
    <property type="entry name" value="DEHYDROGENASE_REDUCTASE SDR FAMILY MEMBER 7B"/>
    <property type="match status" value="1"/>
</dbReference>
<sequence>MTMKEKVIVVTGASSGIGAAIVKNAAEKGHHPVLIARSRDKLENVQREIEGKGKTCSTFQADVTNETEVAEVVSFLHESFSSVDVLINNAGVGRFAFVEQLTAEETKEMLEVNVLSVFYLVKAVLPSMKKNGGGHIINIGSQAGRLATPKSSIYAASKHALIGFSNALRLEAEPYHIYVSSVNPGPVRTPFFQKADPSGSYEKAVEKLLIEPDDLAKKVMRTIEKPKREINIPWWMAGLSKLYGLFPGLVEKAGKKQFQKK</sequence>
<reference evidence="4 5" key="1">
    <citation type="submission" date="2016-10" db="EMBL/GenBank/DDBJ databases">
        <authorList>
            <person name="de Groot N.N."/>
        </authorList>
    </citation>
    <scope>NUCLEOTIDE SEQUENCE [LARGE SCALE GENOMIC DNA]</scope>
    <source>
        <strain evidence="5">P4B,CCM 7963,CECT 7998,DSM 25260,IBRC-M 10614,KCTC 13821</strain>
    </source>
</reference>
<evidence type="ECO:0008006" key="6">
    <source>
        <dbReference type="Google" id="ProtNLM"/>
    </source>
</evidence>
<dbReference type="RefSeq" id="WP_091582783.1">
    <property type="nucleotide sequence ID" value="NZ_FNDU01000003.1"/>
</dbReference>
<dbReference type="GO" id="GO:0016020">
    <property type="term" value="C:membrane"/>
    <property type="evidence" value="ECO:0007669"/>
    <property type="project" value="TreeGrafter"/>
</dbReference>
<dbReference type="InterPro" id="IPR036291">
    <property type="entry name" value="NAD(P)-bd_dom_sf"/>
</dbReference>
<dbReference type="GO" id="GO:0016616">
    <property type="term" value="F:oxidoreductase activity, acting on the CH-OH group of donors, NAD or NADP as acceptor"/>
    <property type="evidence" value="ECO:0007669"/>
    <property type="project" value="UniProtKB-ARBA"/>
</dbReference>
<keyword evidence="2" id="KW-0560">Oxidoreductase</keyword>
<evidence type="ECO:0000313" key="5">
    <source>
        <dbReference type="Proteomes" id="UP000199017"/>
    </source>
</evidence>
<dbReference type="STRING" id="930129.SAMN05216352_103260"/>
<dbReference type="PANTHER" id="PTHR44196">
    <property type="entry name" value="DEHYDROGENASE/REDUCTASE SDR FAMILY MEMBER 7B"/>
    <property type="match status" value="1"/>
</dbReference>
<dbReference type="InterPro" id="IPR002347">
    <property type="entry name" value="SDR_fam"/>
</dbReference>
<dbReference type="AlphaFoldDB" id="A0A1G8G808"/>
<keyword evidence="5" id="KW-1185">Reference proteome</keyword>
<protein>
    <recommendedName>
        <fullName evidence="6">Short-chain dehydrogenase</fullName>
    </recommendedName>
</protein>
<dbReference type="PIRSF" id="PIRSF000126">
    <property type="entry name" value="11-beta-HSD1"/>
    <property type="match status" value="1"/>
</dbReference>
<dbReference type="PRINTS" id="PR00081">
    <property type="entry name" value="GDHRDH"/>
</dbReference>